<keyword evidence="3" id="KW-1185">Reference proteome</keyword>
<evidence type="ECO:0000313" key="3">
    <source>
        <dbReference type="Proteomes" id="UP000721844"/>
    </source>
</evidence>
<dbReference type="PANTHER" id="PTHR35006">
    <property type="entry name" value="GLYOXALASE FAMILY PROTEIN (AFU_ORTHOLOGUE AFUA_5G14830)"/>
    <property type="match status" value="1"/>
</dbReference>
<evidence type="ECO:0000313" key="2">
    <source>
        <dbReference type="EMBL" id="MCB8881798.1"/>
    </source>
</evidence>
<gene>
    <name evidence="2" type="ORF">ACELLULO517_16240</name>
</gene>
<dbReference type="InterPro" id="IPR029068">
    <property type="entry name" value="Glyas_Bleomycin-R_OHBP_Dase"/>
</dbReference>
<dbReference type="CDD" id="cd07262">
    <property type="entry name" value="VOC_like"/>
    <property type="match status" value="1"/>
</dbReference>
<dbReference type="EMBL" id="JAESVA010000005">
    <property type="protein sequence ID" value="MCB8881798.1"/>
    <property type="molecule type" value="Genomic_DNA"/>
</dbReference>
<sequence length="125" mass="13258">MPIYATFGTNDLDKATAFYDEILGMIGAERVAAIDRGVFYGRGMMEFGILSPADGEPAVVGNGAMIALDVPSRALVHDIHAKALSLGGVCEGQPGLRDDDPDGFYGAYFRDPEGNKICVFRIGAV</sequence>
<dbReference type="InterPro" id="IPR004360">
    <property type="entry name" value="Glyas_Fos-R_dOase_dom"/>
</dbReference>
<name>A0A963Z4V0_9PROT</name>
<organism evidence="2 3">
    <name type="scientific">Acidisoma cellulosilyticum</name>
    <dbReference type="NCBI Taxonomy" id="2802395"/>
    <lineage>
        <taxon>Bacteria</taxon>
        <taxon>Pseudomonadati</taxon>
        <taxon>Pseudomonadota</taxon>
        <taxon>Alphaproteobacteria</taxon>
        <taxon>Acetobacterales</taxon>
        <taxon>Acidocellaceae</taxon>
        <taxon>Acidisoma</taxon>
    </lineage>
</organism>
<comment type="caution">
    <text evidence="2">The sequence shown here is derived from an EMBL/GenBank/DDBJ whole genome shotgun (WGS) entry which is preliminary data.</text>
</comment>
<dbReference type="Proteomes" id="UP000721844">
    <property type="component" value="Unassembled WGS sequence"/>
</dbReference>
<dbReference type="RefSeq" id="WP_227308461.1">
    <property type="nucleotide sequence ID" value="NZ_JAESVA010000005.1"/>
</dbReference>
<dbReference type="AlphaFoldDB" id="A0A963Z4V0"/>
<dbReference type="PROSITE" id="PS51819">
    <property type="entry name" value="VOC"/>
    <property type="match status" value="1"/>
</dbReference>
<reference evidence="2 3" key="1">
    <citation type="journal article" date="2021" name="Microorganisms">
        <title>Acidisoma silvae sp. nov. and Acidisomacellulosilytica sp. nov., Two Acidophilic Bacteria Isolated from Decaying Wood, Hydrolyzing Cellulose and Producing Poly-3-hydroxybutyrate.</title>
        <authorList>
            <person name="Mieszkin S."/>
            <person name="Pouder E."/>
            <person name="Uroz S."/>
            <person name="Simon-Colin C."/>
            <person name="Alain K."/>
        </authorList>
    </citation>
    <scope>NUCLEOTIDE SEQUENCE [LARGE SCALE GENOMIC DNA]</scope>
    <source>
        <strain evidence="2 3">HW T5.17</strain>
    </source>
</reference>
<dbReference type="SUPFAM" id="SSF54593">
    <property type="entry name" value="Glyoxalase/Bleomycin resistance protein/Dihydroxybiphenyl dioxygenase"/>
    <property type="match status" value="1"/>
</dbReference>
<proteinExistence type="predicted"/>
<feature type="domain" description="VOC" evidence="1">
    <location>
        <begin position="1"/>
        <end position="122"/>
    </location>
</feature>
<protein>
    <submittedName>
        <fullName evidence="2">VOC family protein</fullName>
    </submittedName>
</protein>
<dbReference type="InterPro" id="IPR037523">
    <property type="entry name" value="VOC_core"/>
</dbReference>
<evidence type="ECO:0000259" key="1">
    <source>
        <dbReference type="PROSITE" id="PS51819"/>
    </source>
</evidence>
<dbReference type="Gene3D" id="3.10.180.10">
    <property type="entry name" value="2,3-Dihydroxybiphenyl 1,2-Dioxygenase, domain 1"/>
    <property type="match status" value="1"/>
</dbReference>
<accession>A0A963Z4V0</accession>
<dbReference type="PANTHER" id="PTHR35006:SF1">
    <property type="entry name" value="BLL2941 PROTEIN"/>
    <property type="match status" value="1"/>
</dbReference>
<dbReference type="Pfam" id="PF00903">
    <property type="entry name" value="Glyoxalase"/>
    <property type="match status" value="1"/>
</dbReference>